<reference evidence="1" key="1">
    <citation type="submission" date="2022-07" db="EMBL/GenBank/DDBJ databases">
        <authorList>
            <person name="Macas J."/>
            <person name="Novak P."/>
            <person name="Neumann P."/>
        </authorList>
    </citation>
    <scope>NUCLEOTIDE SEQUENCE</scope>
</reference>
<protein>
    <submittedName>
        <fullName evidence="1">Uncharacterized protein</fullName>
    </submittedName>
</protein>
<dbReference type="EMBL" id="CAMAPF010000006">
    <property type="protein sequence ID" value="CAH9055805.1"/>
    <property type="molecule type" value="Genomic_DNA"/>
</dbReference>
<sequence>MVDLCNLEVQDFGRALVDPCSIKTLELEPRNSKNELRSRDVYCSCQRRFPVSVLNRTIVSGFQERFGVHHLRSHLPNPLPEDMVIGKPQTTGIDWEVLLFTIGLQI</sequence>
<dbReference type="AlphaFoldDB" id="A0AAV0C029"/>
<keyword evidence="2" id="KW-1185">Reference proteome</keyword>
<evidence type="ECO:0000313" key="2">
    <source>
        <dbReference type="Proteomes" id="UP001152523"/>
    </source>
</evidence>
<accession>A0AAV0C029</accession>
<evidence type="ECO:0000313" key="1">
    <source>
        <dbReference type="EMBL" id="CAH9055805.1"/>
    </source>
</evidence>
<comment type="caution">
    <text evidence="1">The sequence shown here is derived from an EMBL/GenBank/DDBJ whole genome shotgun (WGS) entry which is preliminary data.</text>
</comment>
<proteinExistence type="predicted"/>
<gene>
    <name evidence="1" type="ORF">CEPIT_LOCUS854</name>
</gene>
<dbReference type="Proteomes" id="UP001152523">
    <property type="component" value="Unassembled WGS sequence"/>
</dbReference>
<name>A0AAV0C029_9ASTE</name>
<organism evidence="1 2">
    <name type="scientific">Cuscuta epithymum</name>
    <dbReference type="NCBI Taxonomy" id="186058"/>
    <lineage>
        <taxon>Eukaryota</taxon>
        <taxon>Viridiplantae</taxon>
        <taxon>Streptophyta</taxon>
        <taxon>Embryophyta</taxon>
        <taxon>Tracheophyta</taxon>
        <taxon>Spermatophyta</taxon>
        <taxon>Magnoliopsida</taxon>
        <taxon>eudicotyledons</taxon>
        <taxon>Gunneridae</taxon>
        <taxon>Pentapetalae</taxon>
        <taxon>asterids</taxon>
        <taxon>lamiids</taxon>
        <taxon>Solanales</taxon>
        <taxon>Convolvulaceae</taxon>
        <taxon>Cuscuteae</taxon>
        <taxon>Cuscuta</taxon>
        <taxon>Cuscuta subgen. Cuscuta</taxon>
    </lineage>
</organism>